<proteinExistence type="inferred from homology"/>
<dbReference type="SUPFAM" id="SSF53720">
    <property type="entry name" value="ALDH-like"/>
    <property type="match status" value="1"/>
</dbReference>
<gene>
    <name evidence="4" type="ORF">NOCA2310177</name>
</gene>
<dbReference type="EMBL" id="CZKA01000025">
    <property type="protein sequence ID" value="CUR56135.1"/>
    <property type="molecule type" value="Genomic_DNA"/>
</dbReference>
<dbReference type="FunFam" id="3.40.605.10:FF:000007">
    <property type="entry name" value="NAD/NADP-dependent betaine aldehyde dehydrogenase"/>
    <property type="match status" value="1"/>
</dbReference>
<dbReference type="PROSITE" id="PS00687">
    <property type="entry name" value="ALDEHYDE_DEHYDR_GLU"/>
    <property type="match status" value="1"/>
</dbReference>
<evidence type="ECO:0000259" key="3">
    <source>
        <dbReference type="Pfam" id="PF00171"/>
    </source>
</evidence>
<dbReference type="AlphaFoldDB" id="A0A2P2C296"/>
<dbReference type="InterPro" id="IPR016160">
    <property type="entry name" value="Ald_DH_CS_CYS"/>
</dbReference>
<protein>
    <submittedName>
        <fullName evidence="4">Putative aldehyde dehydrogenase</fullName>
    </submittedName>
</protein>
<dbReference type="PROSITE" id="PS00070">
    <property type="entry name" value="ALDEHYDE_DEHYDR_CYS"/>
    <property type="match status" value="1"/>
</dbReference>
<dbReference type="PANTHER" id="PTHR11699">
    <property type="entry name" value="ALDEHYDE DEHYDROGENASE-RELATED"/>
    <property type="match status" value="1"/>
</dbReference>
<dbReference type="Gene3D" id="3.40.309.10">
    <property type="entry name" value="Aldehyde Dehydrogenase, Chain A, domain 2"/>
    <property type="match status" value="1"/>
</dbReference>
<organism evidence="4">
    <name type="scientific">metagenome</name>
    <dbReference type="NCBI Taxonomy" id="256318"/>
    <lineage>
        <taxon>unclassified sequences</taxon>
        <taxon>metagenomes</taxon>
    </lineage>
</organism>
<sequence>MEQLDNFVDGHWVRATGEEQWTVLDPATARPIAHAGVSTARDVDAAVRAAQAALPAWRGMPPAERARRLGQLTSLVAAAANDLIAREVRDTGKPLAVYRDDEFPVTLDAMAFFAGSGRYLSAPAAGELIAGRTSFSRREPVGVVAAITPWNFPLLQAVLKVVPALATGNTVVLKPAESTPLTSSRFVELAAEVLPPGVLNLVLGPGSTGAALVAHPGVALVSFTGSVAAGKAIARSAADQVKRLVLELGGNAPAVVFDDVDPEPVVDSLVETALGNAGQDCTASSRWIVHESVLDEVTERAVALVSSWRVGAPDDEATQLGPLISAGQRDRVEALLAGLPPSAEALVAATRPDLPGYYLSPSVIVGLGQQDDLVRQEVFGPVITLQSFATDEEALNLANDTTYGLAGSVWTRDLGRGMSFASQMDFGSVWVNDHTLFSPEIPQGGFGESGYGKENGLAGAEEFTRLKSVSVNLH</sequence>
<evidence type="ECO:0000256" key="1">
    <source>
        <dbReference type="ARBA" id="ARBA00009986"/>
    </source>
</evidence>
<dbReference type="GO" id="GO:0016620">
    <property type="term" value="F:oxidoreductase activity, acting on the aldehyde or oxo group of donors, NAD or NADP as acceptor"/>
    <property type="evidence" value="ECO:0007669"/>
    <property type="project" value="InterPro"/>
</dbReference>
<dbReference type="InterPro" id="IPR015590">
    <property type="entry name" value="Aldehyde_DH_dom"/>
</dbReference>
<reference evidence="4" key="1">
    <citation type="submission" date="2015-08" db="EMBL/GenBank/DDBJ databases">
        <authorList>
            <person name="Babu N.S."/>
            <person name="Beckwith C.J."/>
            <person name="Beseler K.G."/>
            <person name="Brison A."/>
            <person name="Carone J.V."/>
            <person name="Caskin T.P."/>
            <person name="Diamond M."/>
            <person name="Durham M.E."/>
            <person name="Foxe J.M."/>
            <person name="Go M."/>
            <person name="Henderson B.A."/>
            <person name="Jones I.B."/>
            <person name="McGettigan J.A."/>
            <person name="Micheletti S.J."/>
            <person name="Nasrallah M.E."/>
            <person name="Ortiz D."/>
            <person name="Piller C.R."/>
            <person name="Privatt S.R."/>
            <person name="Schneider S.L."/>
            <person name="Sharp S."/>
            <person name="Smith T.C."/>
            <person name="Stanton J.D."/>
            <person name="Ullery H.E."/>
            <person name="Wilson R.J."/>
            <person name="Serrano M.G."/>
            <person name="Buck G."/>
            <person name="Lee V."/>
            <person name="Wang Y."/>
            <person name="Carvalho R."/>
            <person name="Voegtly L."/>
            <person name="Shi R."/>
            <person name="Duckworth R."/>
            <person name="Johnson A."/>
            <person name="Loviza R."/>
            <person name="Walstead R."/>
            <person name="Shah Z."/>
            <person name="Kiflezghi M."/>
            <person name="Wade K."/>
            <person name="Ball S.L."/>
            <person name="Bradley K.W."/>
            <person name="Asai D.J."/>
            <person name="Bowman C.A."/>
            <person name="Russell D.A."/>
            <person name="Pope W.H."/>
            <person name="Jacobs-Sera D."/>
            <person name="Hendrix R.W."/>
            <person name="Hatfull G.F."/>
        </authorList>
    </citation>
    <scope>NUCLEOTIDE SEQUENCE</scope>
</reference>
<dbReference type="InterPro" id="IPR016163">
    <property type="entry name" value="Ald_DH_C"/>
</dbReference>
<dbReference type="Pfam" id="PF00171">
    <property type="entry name" value="Aldedh"/>
    <property type="match status" value="1"/>
</dbReference>
<evidence type="ECO:0000256" key="2">
    <source>
        <dbReference type="ARBA" id="ARBA00023002"/>
    </source>
</evidence>
<dbReference type="InterPro" id="IPR016162">
    <property type="entry name" value="Ald_DH_N"/>
</dbReference>
<accession>A0A2P2C296</accession>
<dbReference type="Gene3D" id="3.40.605.10">
    <property type="entry name" value="Aldehyde Dehydrogenase, Chain A, domain 1"/>
    <property type="match status" value="1"/>
</dbReference>
<evidence type="ECO:0000313" key="4">
    <source>
        <dbReference type="EMBL" id="CUR56135.1"/>
    </source>
</evidence>
<feature type="domain" description="Aldehyde dehydrogenase" evidence="3">
    <location>
        <begin position="12"/>
        <end position="469"/>
    </location>
</feature>
<dbReference type="InterPro" id="IPR016161">
    <property type="entry name" value="Ald_DH/histidinol_DH"/>
</dbReference>
<comment type="similarity">
    <text evidence="1">Belongs to the aldehyde dehydrogenase family.</text>
</comment>
<name>A0A2P2C296_9ZZZZ</name>
<dbReference type="InterPro" id="IPR029510">
    <property type="entry name" value="Ald_DH_CS_GLU"/>
</dbReference>
<keyword evidence="2" id="KW-0560">Oxidoreductase</keyword>